<gene>
    <name evidence="2" type="ORF">GCM10010411_34840</name>
</gene>
<protein>
    <recommendedName>
        <fullName evidence="4">CU044_5270 family protein</fullName>
    </recommendedName>
</protein>
<dbReference type="RefSeq" id="WP_344542077.1">
    <property type="nucleotide sequence ID" value="NZ_BAAATD010000004.1"/>
</dbReference>
<accession>A0ABP6C262</accession>
<keyword evidence="3" id="KW-1185">Reference proteome</keyword>
<proteinExistence type="predicted"/>
<dbReference type="EMBL" id="BAAATD010000004">
    <property type="protein sequence ID" value="GAA2598334.1"/>
    <property type="molecule type" value="Genomic_DNA"/>
</dbReference>
<evidence type="ECO:0000313" key="3">
    <source>
        <dbReference type="Proteomes" id="UP001501509"/>
    </source>
</evidence>
<dbReference type="Proteomes" id="UP001501509">
    <property type="component" value="Unassembled WGS sequence"/>
</dbReference>
<name>A0ABP6C262_9ACTN</name>
<evidence type="ECO:0000313" key="2">
    <source>
        <dbReference type="EMBL" id="GAA2598334.1"/>
    </source>
</evidence>
<evidence type="ECO:0000256" key="1">
    <source>
        <dbReference type="SAM" id="MobiDB-lite"/>
    </source>
</evidence>
<organism evidence="2 3">
    <name type="scientific">Actinomadura fulvescens</name>
    <dbReference type="NCBI Taxonomy" id="46160"/>
    <lineage>
        <taxon>Bacteria</taxon>
        <taxon>Bacillati</taxon>
        <taxon>Actinomycetota</taxon>
        <taxon>Actinomycetes</taxon>
        <taxon>Streptosporangiales</taxon>
        <taxon>Thermomonosporaceae</taxon>
        <taxon>Actinomadura</taxon>
    </lineage>
</organism>
<feature type="region of interest" description="Disordered" evidence="1">
    <location>
        <begin position="79"/>
        <end position="102"/>
    </location>
</feature>
<reference evidence="3" key="1">
    <citation type="journal article" date="2019" name="Int. J. Syst. Evol. Microbiol.">
        <title>The Global Catalogue of Microorganisms (GCM) 10K type strain sequencing project: providing services to taxonomists for standard genome sequencing and annotation.</title>
        <authorList>
            <consortium name="The Broad Institute Genomics Platform"/>
            <consortium name="The Broad Institute Genome Sequencing Center for Infectious Disease"/>
            <person name="Wu L."/>
            <person name="Ma J."/>
        </authorList>
    </citation>
    <scope>NUCLEOTIDE SEQUENCE [LARGE SCALE GENOMIC DNA]</scope>
    <source>
        <strain evidence="3">JCM 6833</strain>
    </source>
</reference>
<evidence type="ECO:0008006" key="4">
    <source>
        <dbReference type="Google" id="ProtNLM"/>
    </source>
</evidence>
<sequence>MSDDEISVFRHARPEVPPYEPAAKERARARLLDARTERIGRSFRLPRLTPVQGLLAVGTATAVLVAGPALLLKNLGGADRPAPAPGSARALAPGTDDRPRAGQWSYTKTVLASSSKGVGGALFGPPDRRVTNELWRSVDGRYTATMEKGRLKTVSDGSQLGMSPRADLPYLLSLPVDPAALLAQINKTVDQEVDQENGPTRIGAAERAGRAFDIIEIYMRDAALPHKLRQALHTVLQRLPGVRYEAKAADILGRPGVTFYRIAEGYLRDEIMIDPATHQYLGFRAVAIKAHVTRGDDRDLRSKKGQILGWGGLAESGFVDGPGRRP</sequence>
<comment type="caution">
    <text evidence="2">The sequence shown here is derived from an EMBL/GenBank/DDBJ whole genome shotgun (WGS) entry which is preliminary data.</text>
</comment>